<name>A0A5W7S3C5_SALET</name>
<dbReference type="AlphaFoldDB" id="A0A5W7S3C5"/>
<dbReference type="NCBIfam" id="TIGR01643">
    <property type="entry name" value="YD_repeat_2x"/>
    <property type="match status" value="1"/>
</dbReference>
<reference evidence="1" key="1">
    <citation type="submission" date="2018-07" db="EMBL/GenBank/DDBJ databases">
        <authorList>
            <person name="Ashton P.M."/>
            <person name="Dallman T."/>
            <person name="Nair S."/>
            <person name="De Pinna E."/>
            <person name="Peters T."/>
            <person name="Grant K."/>
        </authorList>
    </citation>
    <scope>NUCLEOTIDE SEQUENCE</scope>
    <source>
        <strain evidence="1">242348</strain>
    </source>
</reference>
<gene>
    <name evidence="1" type="ORF">DTU03_24665</name>
</gene>
<proteinExistence type="predicted"/>
<accession>A0A5W7S3C5</accession>
<protein>
    <recommendedName>
        <fullName evidence="2">RHS repeat protein</fullName>
    </recommendedName>
</protein>
<evidence type="ECO:0000313" key="1">
    <source>
        <dbReference type="EMBL" id="EBX8630647.1"/>
    </source>
</evidence>
<comment type="caution">
    <text evidence="1">The sequence shown here is derived from an EMBL/GenBank/DDBJ whole genome shotgun (WGS) entry which is preliminary data.</text>
</comment>
<organism evidence="1">
    <name type="scientific">Salmonella enterica subsp. enterica serovar Kintambo</name>
    <dbReference type="NCBI Taxonomy" id="1192730"/>
    <lineage>
        <taxon>Bacteria</taxon>
        <taxon>Pseudomonadati</taxon>
        <taxon>Pseudomonadota</taxon>
        <taxon>Gammaproteobacteria</taxon>
        <taxon>Enterobacterales</taxon>
        <taxon>Enterobacteriaceae</taxon>
        <taxon>Salmonella</taxon>
    </lineage>
</organism>
<dbReference type="InterPro" id="IPR031325">
    <property type="entry name" value="RHS_repeat"/>
</dbReference>
<dbReference type="Gene3D" id="2.180.10.10">
    <property type="entry name" value="RHS repeat-associated core"/>
    <property type="match status" value="1"/>
</dbReference>
<dbReference type="EMBL" id="AAHMLI010000065">
    <property type="protein sequence ID" value="EBX8630647.1"/>
    <property type="molecule type" value="Genomic_DNA"/>
</dbReference>
<dbReference type="Pfam" id="PF05593">
    <property type="entry name" value="RHS_repeat"/>
    <property type="match status" value="1"/>
</dbReference>
<evidence type="ECO:0008006" key="2">
    <source>
        <dbReference type="Google" id="ProtNLM"/>
    </source>
</evidence>
<sequence length="124" mass="14716">MRERPMGSYYHIRVVANWHGKMVHQVRYRRYDDRGLVMDIIDAKGNVLNQMWNKRGQMTQFSDCSGYLTRMRYDALDALDRLTAVTLYDGRRREYRYTPGGRLESVKQPDDCKHPATAYCFLVQ</sequence>
<dbReference type="InterPro" id="IPR006530">
    <property type="entry name" value="YD"/>
</dbReference>